<evidence type="ECO:0000313" key="8">
    <source>
        <dbReference type="EMBL" id="EXI84206.1"/>
    </source>
</evidence>
<evidence type="ECO:0000256" key="1">
    <source>
        <dbReference type="ARBA" id="ARBA00009764"/>
    </source>
</evidence>
<dbReference type="Proteomes" id="UP000022141">
    <property type="component" value="Unassembled WGS sequence"/>
</dbReference>
<dbReference type="Pfam" id="PF02465">
    <property type="entry name" value="FliD_N"/>
    <property type="match status" value="1"/>
</dbReference>
<dbReference type="STRING" id="1454004.AW11_03928"/>
<dbReference type="GO" id="GO:0009424">
    <property type="term" value="C:bacterial-type flagellum hook"/>
    <property type="evidence" value="ECO:0007669"/>
    <property type="project" value="UniProtKB-UniRule"/>
</dbReference>
<dbReference type="EMBL" id="JEMY01000073">
    <property type="protein sequence ID" value="EXI84206.1"/>
    <property type="molecule type" value="Genomic_DNA"/>
</dbReference>
<name>A0A011P9C9_ACCRE</name>
<accession>A0A011P9C9</accession>
<dbReference type="GO" id="GO:0071973">
    <property type="term" value="P:bacterial-type flagellum-dependent cell motility"/>
    <property type="evidence" value="ECO:0007669"/>
    <property type="project" value="TreeGrafter"/>
</dbReference>
<comment type="function">
    <text evidence="5">Required for morphogenesis and for the elongation of the flagellar filament by facilitating polymerization of the flagellin monomers at the tip of growing filament. Forms a capping structure, which prevents flagellin subunits (transported through the central channel of the flagellum) from leaking out without polymerization at the distal end.</text>
</comment>
<evidence type="ECO:0000256" key="5">
    <source>
        <dbReference type="RuleBase" id="RU362066"/>
    </source>
</evidence>
<keyword evidence="8" id="KW-0969">Cilium</keyword>
<organism evidence="8 9">
    <name type="scientific">Accumulibacter regalis</name>
    <dbReference type="NCBI Taxonomy" id="522306"/>
    <lineage>
        <taxon>Bacteria</taxon>
        <taxon>Pseudomonadati</taxon>
        <taxon>Pseudomonadota</taxon>
        <taxon>Betaproteobacteria</taxon>
        <taxon>Candidatus Accumulibacter</taxon>
    </lineage>
</organism>
<dbReference type="InterPro" id="IPR010809">
    <property type="entry name" value="FliD_C"/>
</dbReference>
<dbReference type="InterPro" id="IPR010810">
    <property type="entry name" value="Flagellin_hook_IN_motif"/>
</dbReference>
<feature type="domain" description="Flagellar hook-associated protein 2 C-terminal" evidence="7">
    <location>
        <begin position="231"/>
        <end position="454"/>
    </location>
</feature>
<dbReference type="PATRIC" id="fig|1454004.3.peg.4030"/>
<dbReference type="GO" id="GO:0009421">
    <property type="term" value="C:bacterial-type flagellum filament cap"/>
    <property type="evidence" value="ECO:0007669"/>
    <property type="project" value="InterPro"/>
</dbReference>
<proteinExistence type="inferred from homology"/>
<dbReference type="InterPro" id="IPR040026">
    <property type="entry name" value="FliD"/>
</dbReference>
<dbReference type="PANTHER" id="PTHR30288">
    <property type="entry name" value="FLAGELLAR CAP/ASSEMBLY PROTEIN FLID"/>
    <property type="match status" value="1"/>
</dbReference>
<gene>
    <name evidence="8" type="primary">fliD</name>
    <name evidence="8" type="ORF">AW11_03928</name>
</gene>
<keyword evidence="9" id="KW-1185">Reference proteome</keyword>
<dbReference type="Pfam" id="PF07196">
    <property type="entry name" value="Flagellin_IN"/>
    <property type="match status" value="1"/>
</dbReference>
<keyword evidence="3" id="KW-0175">Coiled coil</keyword>
<keyword evidence="8" id="KW-0966">Cell projection</keyword>
<comment type="subcellular location">
    <subcellularLocation>
        <location evidence="5">Secreted</location>
    </subcellularLocation>
    <subcellularLocation>
        <location evidence="5">Bacterial flagellum</location>
    </subcellularLocation>
</comment>
<dbReference type="PANTHER" id="PTHR30288:SF0">
    <property type="entry name" value="FLAGELLAR HOOK-ASSOCIATED PROTEIN 2"/>
    <property type="match status" value="1"/>
</dbReference>
<keyword evidence="4 5" id="KW-0975">Bacterial flagellum</keyword>
<keyword evidence="5" id="KW-0964">Secreted</keyword>
<reference evidence="8" key="1">
    <citation type="submission" date="2014-02" db="EMBL/GenBank/DDBJ databases">
        <title>Expanding our view of genomic diversity in Candidatus Accumulibacter clades.</title>
        <authorList>
            <person name="Skennerton C.T."/>
            <person name="Barr J.J."/>
            <person name="Slater F.R."/>
            <person name="Bond P.L."/>
            <person name="Tyson G.W."/>
        </authorList>
    </citation>
    <scope>NUCLEOTIDE SEQUENCE [LARGE SCALE GENOMIC DNA]</scope>
</reference>
<keyword evidence="8" id="KW-0282">Flagellum</keyword>
<dbReference type="InterPro" id="IPR003481">
    <property type="entry name" value="FliD_N"/>
</dbReference>
<evidence type="ECO:0000256" key="2">
    <source>
        <dbReference type="ARBA" id="ARBA00011255"/>
    </source>
</evidence>
<evidence type="ECO:0000256" key="3">
    <source>
        <dbReference type="ARBA" id="ARBA00023054"/>
    </source>
</evidence>
<dbReference type="Pfam" id="PF07195">
    <property type="entry name" value="FliD_C"/>
    <property type="match status" value="1"/>
</dbReference>
<dbReference type="GO" id="GO:0007155">
    <property type="term" value="P:cell adhesion"/>
    <property type="evidence" value="ECO:0007669"/>
    <property type="project" value="InterPro"/>
</dbReference>
<dbReference type="AlphaFoldDB" id="A0A011P9C9"/>
<feature type="domain" description="Flagellar hook-associated protein 2 N-terminal" evidence="6">
    <location>
        <begin position="10"/>
        <end position="112"/>
    </location>
</feature>
<dbReference type="GO" id="GO:0005576">
    <property type="term" value="C:extracellular region"/>
    <property type="evidence" value="ECO:0007669"/>
    <property type="project" value="UniProtKB-SubCell"/>
</dbReference>
<evidence type="ECO:0000256" key="4">
    <source>
        <dbReference type="ARBA" id="ARBA00023143"/>
    </source>
</evidence>
<comment type="similarity">
    <text evidence="1 5">Belongs to the FliD family.</text>
</comment>
<dbReference type="eggNOG" id="COG1345">
    <property type="taxonomic scope" value="Bacteria"/>
</dbReference>
<evidence type="ECO:0000259" key="6">
    <source>
        <dbReference type="Pfam" id="PF02465"/>
    </source>
</evidence>
<sequence>MALSSPGLGSNLDVNSIISQLMSLEQRPLTALSQKEASYQAKISALGSLQGSISALQTAAGTLVPATGTTATQKFTVFATRLSDSTVAAATTSSSAVAGTYTLEVNQLARQHSVASGTGAATPFSGAGDTLPVGGTLTLSLDSLAGSSPHKSTEITIADGATPENIRDAINGANAGVSALVINGVAGKQLVLTSNDAGSNQFIKLSGIAGLTYDPDAAPAPSDTFVQSQAAQGSAFKLNGIAVEGVSNQVSTAIDGITLNLLRGPEAPETALSTTLTISKDNSSLTTGVNALVRAFNDFSTTASGLGNYNAATKKAGALNGDSTLRTAQNSFRNVLGNIPATLAGRDLQRLSDIGVSMQKNGTLSVDSAKLSAAIGDDLSAVADLVAAVGSAFKTAADGLVSSSGLIAARRDGLNSSIASLGKQSGVISDRLAGIEARYRKQFTALDTLISGMTTTSNFLSQQLANLPTYSLRN</sequence>
<comment type="caution">
    <text evidence="8">The sequence shown here is derived from an EMBL/GenBank/DDBJ whole genome shotgun (WGS) entry which is preliminary data.</text>
</comment>
<comment type="subunit">
    <text evidence="2 5">Homopentamer.</text>
</comment>
<evidence type="ECO:0000259" key="7">
    <source>
        <dbReference type="Pfam" id="PF07195"/>
    </source>
</evidence>
<protein>
    <recommendedName>
        <fullName evidence="5">Flagellar hook-associated protein 2</fullName>
        <shortName evidence="5">HAP2</shortName>
    </recommendedName>
    <alternativeName>
        <fullName evidence="5">Flagellar cap protein</fullName>
    </alternativeName>
</protein>
<evidence type="ECO:0000313" key="9">
    <source>
        <dbReference type="Proteomes" id="UP000022141"/>
    </source>
</evidence>